<dbReference type="InterPro" id="IPR027408">
    <property type="entry name" value="PNPase/RNase_PH_dom_sf"/>
</dbReference>
<dbReference type="Pfam" id="PF03725">
    <property type="entry name" value="RNase_PH_C"/>
    <property type="match status" value="1"/>
</dbReference>
<dbReference type="CDD" id="cd11370">
    <property type="entry name" value="RNase_PH_RRP41"/>
    <property type="match status" value="1"/>
</dbReference>
<dbReference type="InterPro" id="IPR020568">
    <property type="entry name" value="Ribosomal_Su5_D2-typ_SF"/>
</dbReference>
<dbReference type="GO" id="GO:0071028">
    <property type="term" value="P:nuclear mRNA surveillance"/>
    <property type="evidence" value="ECO:0007669"/>
    <property type="project" value="TreeGrafter"/>
</dbReference>
<dbReference type="Proteomes" id="UP000620104">
    <property type="component" value="Unassembled WGS sequence"/>
</dbReference>
<dbReference type="InterPro" id="IPR050080">
    <property type="entry name" value="RNase_PH"/>
</dbReference>
<evidence type="ECO:0000256" key="2">
    <source>
        <dbReference type="ARBA" id="ARBA00004604"/>
    </source>
</evidence>
<reference evidence="10" key="1">
    <citation type="submission" date="2020-07" db="EMBL/GenBank/DDBJ databases">
        <title>Draft Genome Sequence of a Deep-Sea Yeast, Naganishia (Cryptococcus) liquefaciens strain N6.</title>
        <authorList>
            <person name="Han Y.W."/>
            <person name="Kajitani R."/>
            <person name="Morimoto H."/>
            <person name="Parhat M."/>
            <person name="Tsubouchi H."/>
            <person name="Bakenova O."/>
            <person name="Ogata M."/>
            <person name="Argunhan B."/>
            <person name="Aoki R."/>
            <person name="Kajiwara S."/>
            <person name="Itoh T."/>
            <person name="Iwasaki H."/>
        </authorList>
    </citation>
    <scope>NUCLEOTIDE SEQUENCE</scope>
    <source>
        <strain evidence="10">N6</strain>
    </source>
</reference>
<proteinExistence type="inferred from homology"/>
<dbReference type="PANTHER" id="PTHR11953">
    <property type="entry name" value="EXOSOME COMPLEX COMPONENT"/>
    <property type="match status" value="1"/>
</dbReference>
<dbReference type="SUPFAM" id="SSF54211">
    <property type="entry name" value="Ribosomal protein S5 domain 2-like"/>
    <property type="match status" value="1"/>
</dbReference>
<evidence type="ECO:0000256" key="5">
    <source>
        <dbReference type="ARBA" id="ARBA00022835"/>
    </source>
</evidence>
<comment type="caution">
    <text evidence="10">The sequence shown here is derived from an EMBL/GenBank/DDBJ whole genome shotgun (WGS) entry which is preliminary data.</text>
</comment>
<evidence type="ECO:0000256" key="7">
    <source>
        <dbReference type="ARBA" id="ARBA00077929"/>
    </source>
</evidence>
<evidence type="ECO:0000256" key="6">
    <source>
        <dbReference type="ARBA" id="ARBA00063066"/>
    </source>
</evidence>
<dbReference type="InterPro" id="IPR036345">
    <property type="entry name" value="ExoRNase_PH_dom2_sf"/>
</dbReference>
<name>A0A8H3YI80_9TREE</name>
<dbReference type="EMBL" id="BLZA01000057">
    <property type="protein sequence ID" value="GHJ90128.1"/>
    <property type="molecule type" value="Genomic_DNA"/>
</dbReference>
<dbReference type="GO" id="GO:0000176">
    <property type="term" value="C:nuclear exosome (RNase complex)"/>
    <property type="evidence" value="ECO:0007669"/>
    <property type="project" value="UniProtKB-ARBA"/>
</dbReference>
<dbReference type="GO" id="GO:0034475">
    <property type="term" value="P:U4 snRNA 3'-end processing"/>
    <property type="evidence" value="ECO:0007669"/>
    <property type="project" value="TreeGrafter"/>
</dbReference>
<evidence type="ECO:0000313" key="10">
    <source>
        <dbReference type="EMBL" id="GHJ90128.1"/>
    </source>
</evidence>
<evidence type="ECO:0000259" key="9">
    <source>
        <dbReference type="Pfam" id="PF03725"/>
    </source>
</evidence>
<comment type="subunit">
    <text evidence="6">Component of the RNA exosome complex. Specifically part of the catalytically inactive RNA exosome core complex (Exo-9) which may associate with the catalytic subunits RRP6 and DIS3 in cytoplasmic- and nuclear-specific RNA exosome complex forms. Exo-9 is formed by a hexameric base ring of RNase PH domain-containing subunits and a cap ring consisting of CSL4, RRP4 and RRP40.</text>
</comment>
<evidence type="ECO:0000259" key="8">
    <source>
        <dbReference type="Pfam" id="PF01138"/>
    </source>
</evidence>
<evidence type="ECO:0000313" key="11">
    <source>
        <dbReference type="Proteomes" id="UP000620104"/>
    </source>
</evidence>
<dbReference type="InterPro" id="IPR015847">
    <property type="entry name" value="ExoRNase_PH_dom2"/>
</dbReference>
<sequence length="257" mass="27721">MSSSRIEILNEGGLRQDGRRPYELRSVAMTFSPQANADGSATMQQGLTTVSATVFGPREPKGQSRSLVQHDKAFISVEVGEAAWAQQGGSKRTRGDKRLTEVAAAIRDTFEPIVMLQLYPRTEISIYVQVLGSDGGILSTAINATTLALIDAGVAMSDYITSLSIGLHLTQPLLDLSGPEESDIPHLVVASLPATGKVTLATLETRIHVDRFEEMLDVGVEGCRILHAEMQEEVRRRTATVVERMQMGQGTTSAVGL</sequence>
<gene>
    <name evidence="10" type="ORF">NliqN6_6530</name>
</gene>
<keyword evidence="4" id="KW-0963">Cytoplasm</keyword>
<organism evidence="10 11">
    <name type="scientific">Naganishia liquefaciens</name>
    <dbReference type="NCBI Taxonomy" id="104408"/>
    <lineage>
        <taxon>Eukaryota</taxon>
        <taxon>Fungi</taxon>
        <taxon>Dikarya</taxon>
        <taxon>Basidiomycota</taxon>
        <taxon>Agaricomycotina</taxon>
        <taxon>Tremellomycetes</taxon>
        <taxon>Filobasidiales</taxon>
        <taxon>Filobasidiaceae</taxon>
        <taxon>Naganishia</taxon>
    </lineage>
</organism>
<evidence type="ECO:0000256" key="1">
    <source>
        <dbReference type="ARBA" id="ARBA00004496"/>
    </source>
</evidence>
<dbReference type="SUPFAM" id="SSF55666">
    <property type="entry name" value="Ribonuclease PH domain 2-like"/>
    <property type="match status" value="1"/>
</dbReference>
<dbReference type="PANTHER" id="PTHR11953:SF0">
    <property type="entry name" value="EXOSOME COMPLEX COMPONENT RRP41"/>
    <property type="match status" value="1"/>
</dbReference>
<evidence type="ECO:0000256" key="4">
    <source>
        <dbReference type="ARBA" id="ARBA00022490"/>
    </source>
</evidence>
<feature type="domain" description="Exoribonuclease phosphorolytic" evidence="8">
    <location>
        <begin position="23"/>
        <end position="154"/>
    </location>
</feature>
<evidence type="ECO:0000256" key="3">
    <source>
        <dbReference type="ARBA" id="ARBA00006678"/>
    </source>
</evidence>
<dbReference type="Pfam" id="PF01138">
    <property type="entry name" value="RNase_PH"/>
    <property type="match status" value="1"/>
</dbReference>
<protein>
    <recommendedName>
        <fullName evidence="7">Ribosomal RNA-processing protein 41</fullName>
    </recommendedName>
</protein>
<accession>A0A8H3YI80</accession>
<dbReference type="GO" id="GO:0071051">
    <property type="term" value="P:poly(A)-dependent snoRNA 3'-end processing"/>
    <property type="evidence" value="ECO:0007669"/>
    <property type="project" value="TreeGrafter"/>
</dbReference>
<dbReference type="FunFam" id="3.30.230.70:FF:000004">
    <property type="entry name" value="Exosome complex component Rrp41"/>
    <property type="match status" value="1"/>
</dbReference>
<dbReference type="GO" id="GO:0003723">
    <property type="term" value="F:RNA binding"/>
    <property type="evidence" value="ECO:0007669"/>
    <property type="project" value="TreeGrafter"/>
</dbReference>
<dbReference type="InterPro" id="IPR001247">
    <property type="entry name" value="ExoRNase_PH_dom1"/>
</dbReference>
<comment type="subcellular location">
    <subcellularLocation>
        <location evidence="1">Cytoplasm</location>
    </subcellularLocation>
    <subcellularLocation>
        <location evidence="2">Nucleus</location>
        <location evidence="2">Nucleolus</location>
    </subcellularLocation>
</comment>
<comment type="similarity">
    <text evidence="3">Belongs to the RNase PH family.</text>
</comment>
<feature type="domain" description="Exoribonuclease phosphorolytic" evidence="9">
    <location>
        <begin position="158"/>
        <end position="221"/>
    </location>
</feature>
<dbReference type="GO" id="GO:0000177">
    <property type="term" value="C:cytoplasmic exosome (RNase complex)"/>
    <property type="evidence" value="ECO:0007669"/>
    <property type="project" value="TreeGrafter"/>
</dbReference>
<keyword evidence="5" id="KW-0271">Exosome</keyword>
<dbReference type="OrthoDB" id="437922at2759"/>
<dbReference type="AlphaFoldDB" id="A0A8H3YI80"/>
<dbReference type="Gene3D" id="3.30.230.70">
    <property type="entry name" value="GHMP Kinase, N-terminal domain"/>
    <property type="match status" value="1"/>
</dbReference>
<dbReference type="GO" id="GO:0005730">
    <property type="term" value="C:nucleolus"/>
    <property type="evidence" value="ECO:0007669"/>
    <property type="project" value="UniProtKB-SubCell"/>
</dbReference>
<keyword evidence="11" id="KW-1185">Reference proteome</keyword>
<dbReference type="GO" id="GO:0016075">
    <property type="term" value="P:rRNA catabolic process"/>
    <property type="evidence" value="ECO:0007669"/>
    <property type="project" value="TreeGrafter"/>
</dbReference>